<dbReference type="OrthoDB" id="10069248at2759"/>
<organism evidence="1 2">
    <name type="scientific">Desmophyllum pertusum</name>
    <dbReference type="NCBI Taxonomy" id="174260"/>
    <lineage>
        <taxon>Eukaryota</taxon>
        <taxon>Metazoa</taxon>
        <taxon>Cnidaria</taxon>
        <taxon>Anthozoa</taxon>
        <taxon>Hexacorallia</taxon>
        <taxon>Scleractinia</taxon>
        <taxon>Caryophylliina</taxon>
        <taxon>Caryophylliidae</taxon>
        <taxon>Desmophyllum</taxon>
    </lineage>
</organism>
<dbReference type="AlphaFoldDB" id="A0A9W9Z1V1"/>
<name>A0A9W9Z1V1_9CNID</name>
<keyword evidence="2" id="KW-1185">Reference proteome</keyword>
<sequence length="327" mass="37410">MGNDERLCEEERFDYTKYIPSKGLREDFLKSIGQRRNGQVYETKSQPFATQQWHEGYNVLPAQFQTHNDYQPTAVQPTFVSFSNTYNVIPALASGQPPYPYGFHNQTPAPGFLQAPGQGLGYDYTMYPATRPNYYRSYHRCRNHDISSRYNNHKSYNSHNHENHAEPFCNGQSEISLGESSHYLNKLNGTNNHDERLTSHATCIKTGCDNKKQPLLYPKPSKSSLYSNENKIGDLDVQQQFVDIGEVPDKRLVGDSGGDGLGNFHDSQDDIKKNEIEKQLRKIKKKLAEIDGLEEKYHMGASLDCDQLKKLSRKNEFEDQLQSLNLS</sequence>
<protein>
    <submittedName>
        <fullName evidence="1">Uncharacterized protein</fullName>
    </submittedName>
</protein>
<accession>A0A9W9Z1V1</accession>
<proteinExistence type="predicted"/>
<dbReference type="Proteomes" id="UP001163046">
    <property type="component" value="Unassembled WGS sequence"/>
</dbReference>
<gene>
    <name evidence="1" type="ORF">OS493_013013</name>
</gene>
<evidence type="ECO:0000313" key="2">
    <source>
        <dbReference type="Proteomes" id="UP001163046"/>
    </source>
</evidence>
<evidence type="ECO:0000313" key="1">
    <source>
        <dbReference type="EMBL" id="KAJ7373420.1"/>
    </source>
</evidence>
<comment type="caution">
    <text evidence="1">The sequence shown here is derived from an EMBL/GenBank/DDBJ whole genome shotgun (WGS) entry which is preliminary data.</text>
</comment>
<dbReference type="EMBL" id="MU826831">
    <property type="protein sequence ID" value="KAJ7373420.1"/>
    <property type="molecule type" value="Genomic_DNA"/>
</dbReference>
<reference evidence="1" key="1">
    <citation type="submission" date="2023-01" db="EMBL/GenBank/DDBJ databases">
        <title>Genome assembly of the deep-sea coral Lophelia pertusa.</title>
        <authorList>
            <person name="Herrera S."/>
            <person name="Cordes E."/>
        </authorList>
    </citation>
    <scope>NUCLEOTIDE SEQUENCE</scope>
    <source>
        <strain evidence="1">USNM1676648</strain>
        <tissue evidence="1">Polyp</tissue>
    </source>
</reference>